<dbReference type="InterPro" id="IPR036565">
    <property type="entry name" value="Mur-like_cat_sf"/>
</dbReference>
<evidence type="ECO:0000313" key="8">
    <source>
        <dbReference type="EMBL" id="CCH41142.1"/>
    </source>
</evidence>
<evidence type="ECO:0000256" key="3">
    <source>
        <dbReference type="ARBA" id="ARBA00022723"/>
    </source>
</evidence>
<keyword evidence="9" id="KW-1185">Reference proteome</keyword>
<dbReference type="GO" id="GO:0005739">
    <property type="term" value="C:mitochondrion"/>
    <property type="evidence" value="ECO:0007669"/>
    <property type="project" value="TreeGrafter"/>
</dbReference>
<evidence type="ECO:0000256" key="1">
    <source>
        <dbReference type="ARBA" id="ARBA00008276"/>
    </source>
</evidence>
<evidence type="ECO:0000256" key="4">
    <source>
        <dbReference type="ARBA" id="ARBA00022741"/>
    </source>
</evidence>
<keyword evidence="7" id="KW-0554">One-carbon metabolism</keyword>
<dbReference type="PROSITE" id="PS01011">
    <property type="entry name" value="FOLYLPOLYGLU_SYNT_1"/>
    <property type="match status" value="1"/>
</dbReference>
<dbReference type="InParanoid" id="K0KG06"/>
<dbReference type="FunCoup" id="K0KG06">
    <property type="interactions" value="213"/>
</dbReference>
<dbReference type="GO" id="GO:0006730">
    <property type="term" value="P:one-carbon metabolic process"/>
    <property type="evidence" value="ECO:0007669"/>
    <property type="project" value="UniProtKB-KW"/>
</dbReference>
<evidence type="ECO:0000256" key="7">
    <source>
        <dbReference type="PIRNR" id="PIRNR001563"/>
    </source>
</evidence>
<proteinExistence type="inferred from homology"/>
<dbReference type="GO" id="GO:0004326">
    <property type="term" value="F:tetrahydrofolylpolyglutamate synthase activity"/>
    <property type="evidence" value="ECO:0007669"/>
    <property type="project" value="InterPro"/>
</dbReference>
<name>K0KG06_WICCF</name>
<dbReference type="GO" id="GO:0046872">
    <property type="term" value="F:metal ion binding"/>
    <property type="evidence" value="ECO:0007669"/>
    <property type="project" value="UniProtKB-KW"/>
</dbReference>
<reference evidence="8 9" key="1">
    <citation type="journal article" date="2012" name="Eukaryot. Cell">
        <title>Draft genome sequence of Wickerhamomyces ciferrii NRRL Y-1031 F-60-10.</title>
        <authorList>
            <person name="Schneider J."/>
            <person name="Andrea H."/>
            <person name="Blom J."/>
            <person name="Jaenicke S."/>
            <person name="Ruckert C."/>
            <person name="Schorsch C."/>
            <person name="Szczepanowski R."/>
            <person name="Farwick M."/>
            <person name="Goesmann A."/>
            <person name="Puhler A."/>
            <person name="Schaffer S."/>
            <person name="Tauch A."/>
            <person name="Kohler T."/>
            <person name="Brinkrolf K."/>
        </authorList>
    </citation>
    <scope>NUCLEOTIDE SEQUENCE [LARGE SCALE GENOMIC DNA]</scope>
    <source>
        <strain evidence="9">ATCC 14091 / BCRC 22168 / CBS 111 / JCM 3599 / NBRC 0793 / NRRL Y-1031 F-60-10</strain>
    </source>
</reference>
<dbReference type="EC" id="6.3.2.12" evidence="7"/>
<dbReference type="PANTHER" id="PTHR11136:SF0">
    <property type="entry name" value="DIHYDROFOLATE SYNTHETASE-RELATED"/>
    <property type="match status" value="1"/>
</dbReference>
<evidence type="ECO:0000256" key="2">
    <source>
        <dbReference type="ARBA" id="ARBA00022598"/>
    </source>
</evidence>
<keyword evidence="3" id="KW-0479">Metal-binding</keyword>
<dbReference type="Gene3D" id="3.40.1190.10">
    <property type="entry name" value="Mur-like, catalytic domain"/>
    <property type="match status" value="1"/>
</dbReference>
<dbReference type="EMBL" id="CAIF01000012">
    <property type="protein sequence ID" value="CCH41142.1"/>
    <property type="molecule type" value="Genomic_DNA"/>
</dbReference>
<protein>
    <recommendedName>
        <fullName evidence="7">Dihydrofolate synthetase</fullName>
        <ecNumber evidence="7">6.3.2.12</ecNumber>
    </recommendedName>
</protein>
<evidence type="ECO:0000256" key="6">
    <source>
        <dbReference type="ARBA" id="ARBA00022842"/>
    </source>
</evidence>
<dbReference type="GO" id="GO:0008841">
    <property type="term" value="F:dihydrofolate synthase activity"/>
    <property type="evidence" value="ECO:0007669"/>
    <property type="project" value="UniProtKB-EC"/>
</dbReference>
<dbReference type="InterPro" id="IPR018109">
    <property type="entry name" value="Folylpolyglutamate_synth_CS"/>
</dbReference>
<dbReference type="SUPFAM" id="SSF53623">
    <property type="entry name" value="MurD-like peptide ligases, catalytic domain"/>
    <property type="match status" value="1"/>
</dbReference>
<gene>
    <name evidence="8" type="primary">FOL3</name>
    <name evidence="8" type="ORF">BN7_679</name>
</gene>
<dbReference type="SUPFAM" id="SSF53244">
    <property type="entry name" value="MurD-like peptide ligases, peptide-binding domain"/>
    <property type="match status" value="1"/>
</dbReference>
<dbReference type="NCBIfam" id="TIGR01499">
    <property type="entry name" value="folC"/>
    <property type="match status" value="1"/>
</dbReference>
<comment type="pathway">
    <text evidence="7">Cofactor biosynthesis; tetrahydrofolylpolyglutamate biosynthesis.</text>
</comment>
<dbReference type="PIRSF" id="PIRSF001563">
    <property type="entry name" value="Folylpolyglu_synth"/>
    <property type="match status" value="1"/>
</dbReference>
<evidence type="ECO:0000313" key="9">
    <source>
        <dbReference type="Proteomes" id="UP000009328"/>
    </source>
</evidence>
<dbReference type="PANTHER" id="PTHR11136">
    <property type="entry name" value="FOLYLPOLYGLUTAMATE SYNTHASE-RELATED"/>
    <property type="match status" value="1"/>
</dbReference>
<comment type="catalytic activity">
    <reaction evidence="7">
        <text>7,8-dihydropteroate + L-glutamate + ATP = 7,8-dihydrofolate + ADP + phosphate + H(+)</text>
        <dbReference type="Rhea" id="RHEA:23584"/>
        <dbReference type="ChEBI" id="CHEBI:15378"/>
        <dbReference type="ChEBI" id="CHEBI:17839"/>
        <dbReference type="ChEBI" id="CHEBI:29985"/>
        <dbReference type="ChEBI" id="CHEBI:30616"/>
        <dbReference type="ChEBI" id="CHEBI:43474"/>
        <dbReference type="ChEBI" id="CHEBI:57451"/>
        <dbReference type="ChEBI" id="CHEBI:456216"/>
        <dbReference type="EC" id="6.3.2.12"/>
    </reaction>
</comment>
<keyword evidence="6" id="KW-0460">Magnesium</keyword>
<dbReference type="GO" id="GO:0005829">
    <property type="term" value="C:cytosol"/>
    <property type="evidence" value="ECO:0007669"/>
    <property type="project" value="TreeGrafter"/>
</dbReference>
<dbReference type="AlphaFoldDB" id="K0KG06"/>
<organism evidence="8 9">
    <name type="scientific">Wickerhamomyces ciferrii (strain ATCC 14091 / BCRC 22168 / CBS 111 / JCM 3599 / NBRC 0793 / NRRL Y-1031 F-60-10)</name>
    <name type="common">Yeast</name>
    <name type="synonym">Pichia ciferrii</name>
    <dbReference type="NCBI Taxonomy" id="1206466"/>
    <lineage>
        <taxon>Eukaryota</taxon>
        <taxon>Fungi</taxon>
        <taxon>Dikarya</taxon>
        <taxon>Ascomycota</taxon>
        <taxon>Saccharomycotina</taxon>
        <taxon>Saccharomycetes</taxon>
        <taxon>Phaffomycetales</taxon>
        <taxon>Wickerhamomycetaceae</taxon>
        <taxon>Wickerhamomyces</taxon>
    </lineage>
</organism>
<dbReference type="InterPro" id="IPR001645">
    <property type="entry name" value="Folylpolyglutamate_synth"/>
</dbReference>
<dbReference type="Gene3D" id="3.90.190.20">
    <property type="entry name" value="Mur ligase, C-terminal domain"/>
    <property type="match status" value="1"/>
</dbReference>
<keyword evidence="5 7" id="KW-0067">ATP-binding</keyword>
<keyword evidence="4 7" id="KW-0547">Nucleotide-binding</keyword>
<dbReference type="GO" id="GO:0005524">
    <property type="term" value="F:ATP binding"/>
    <property type="evidence" value="ECO:0007669"/>
    <property type="project" value="UniProtKB-KW"/>
</dbReference>
<dbReference type="STRING" id="1206466.K0KG06"/>
<dbReference type="InterPro" id="IPR036615">
    <property type="entry name" value="Mur_ligase_C_dom_sf"/>
</dbReference>
<dbReference type="HOGENOM" id="CLU_015869_1_1_1"/>
<dbReference type="PROSITE" id="PS01012">
    <property type="entry name" value="FOLYLPOLYGLU_SYNT_2"/>
    <property type="match status" value="1"/>
</dbReference>
<dbReference type="eggNOG" id="KOG2525">
    <property type="taxonomic scope" value="Eukaryota"/>
</dbReference>
<comment type="similarity">
    <text evidence="1 7">Belongs to the folylpolyglutamate synthase family.</text>
</comment>
<dbReference type="UniPathway" id="UPA00850"/>
<keyword evidence="2 7" id="KW-0436">Ligase</keyword>
<accession>K0KG06</accession>
<comment type="caution">
    <text evidence="8">The sequence shown here is derived from an EMBL/GenBank/DDBJ whole genome shotgun (WGS) entry which is preliminary data.</text>
</comment>
<dbReference type="Proteomes" id="UP000009328">
    <property type="component" value="Unassembled WGS sequence"/>
</dbReference>
<evidence type="ECO:0000256" key="5">
    <source>
        <dbReference type="ARBA" id="ARBA00022840"/>
    </source>
</evidence>
<sequence length="436" mass="48633">MPIELGLNKISSLLTKLGNPQLKSNFIHIAGTNGKGSVCAYLSSILVSNTINNFKIGKFTSPHLLDRNDCITLDNVPVPMDKFLEIEKQILEINSKFQIGATEFEILTAIAFQVFKLEKVDLAVLEVGLGGRLDSTNIVSNADIDDDLKIIKKGVLITGITKIGMDHENILGSTLKEIANEKAGIIKALTPNVIDGTNHKDVLEVIRDKCDEFETRSFEVNPKSNEIQTNWGIIDRNISPLQGDYQLQNLSISLKILDLLFPFLYKNYPNFLQFNHENIIKGIKNVQWAGRLQTIYLQYTPKEHPVRVLLDGAHNGQSAEQLGAFLDSKYGKDSSKTFIIAVTKGKDLKSLSCPLIKPQDKVIFTKFGPVDQMPWIQANDPNNLKEQISDITQNVIIEPEIAKTFKHAEPGNEIVVCGSLYLVAEVLRLHRGDFNK</sequence>